<evidence type="ECO:0000313" key="6">
    <source>
        <dbReference type="EMBL" id="ARU97829.1"/>
    </source>
</evidence>
<evidence type="ECO:0000313" key="5">
    <source>
        <dbReference type="EMBL" id="ARU93791.1"/>
    </source>
</evidence>
<dbReference type="InterPro" id="IPR001638">
    <property type="entry name" value="Solute-binding_3/MltF_N"/>
</dbReference>
<dbReference type="Proteomes" id="UP000195814">
    <property type="component" value="Chromosome"/>
</dbReference>
<name>A0A1Y0LJK7_TATCI</name>
<evidence type="ECO:0000256" key="2">
    <source>
        <dbReference type="ARBA" id="ARBA00022729"/>
    </source>
</evidence>
<dbReference type="EMBL" id="CP015579">
    <property type="protein sequence ID" value="ARU93791.1"/>
    <property type="molecule type" value="Genomic_DNA"/>
</dbReference>
<reference evidence="7 8" key="1">
    <citation type="submission" date="2016-05" db="EMBL/GenBank/DDBJ databases">
        <title>Complete genome sequence of two 2,5-diketo-D-glunonic acid producing strain Tatumella citrea.</title>
        <authorList>
            <person name="Duan C."/>
            <person name="Yang J."/>
            <person name="Yang S."/>
        </authorList>
    </citation>
    <scope>NUCLEOTIDE SEQUENCE [LARGE SCALE GENOMIC DNA]</scope>
    <source>
        <strain evidence="6 7">ATCC 39140</strain>
        <strain evidence="5 8">DSM 13699</strain>
    </source>
</reference>
<dbReference type="AlphaFoldDB" id="A0A1Y0LJK7"/>
<dbReference type="Pfam" id="PF00497">
    <property type="entry name" value="SBP_bac_3"/>
    <property type="match status" value="1"/>
</dbReference>
<keyword evidence="7" id="KW-1185">Reference proteome</keyword>
<feature type="signal peptide" evidence="3">
    <location>
        <begin position="1"/>
        <end position="31"/>
    </location>
</feature>
<dbReference type="Proteomes" id="UP000195729">
    <property type="component" value="Chromosome"/>
</dbReference>
<proteinExistence type="inferred from homology"/>
<gene>
    <name evidence="5" type="ORF">A7K98_08385</name>
    <name evidence="6" type="ORF">A7K99_08385</name>
</gene>
<sequence length="277" mass="30179">MKTHFTRILKYGSLLCTTLMAGYLIAAPAQAQGNYDLWKEVKARGVLKCATAVTPPYIIHDPLTQQWGGPFVQLCQEFATNVLHVKAEMVNTTWDTMVAGIQANRWDMGMSLSQTPEREKSIEFSSPVIYSSVTFSYDKHNSKLSKPDSVADFDRPDLTVAVMSGSIADSTVTQTLKKAHIMRLPGAQEATMALLSHRADVYADDIGTNMIVVAAHPANLAVYEPKPALSPLPAGFGLRKDISAADLALLDKFVDQQRTSGNIDKLVKEAAAKSIGH</sequence>
<dbReference type="KEGG" id="tci:A7K98_08385"/>
<dbReference type="PANTHER" id="PTHR35936">
    <property type="entry name" value="MEMBRANE-BOUND LYTIC MUREIN TRANSGLYCOSYLASE F"/>
    <property type="match status" value="1"/>
</dbReference>
<protein>
    <recommendedName>
        <fullName evidence="4">Solute-binding protein family 3/N-terminal domain-containing protein</fullName>
    </recommendedName>
</protein>
<dbReference type="SMART" id="SM00062">
    <property type="entry name" value="PBPb"/>
    <property type="match status" value="1"/>
</dbReference>
<evidence type="ECO:0000313" key="7">
    <source>
        <dbReference type="Proteomes" id="UP000195729"/>
    </source>
</evidence>
<evidence type="ECO:0000259" key="4">
    <source>
        <dbReference type="SMART" id="SM00062"/>
    </source>
</evidence>
<dbReference type="EMBL" id="CP015581">
    <property type="protein sequence ID" value="ARU97829.1"/>
    <property type="molecule type" value="Genomic_DNA"/>
</dbReference>
<organism evidence="5 8">
    <name type="scientific">Tatumella citrea</name>
    <name type="common">Pantoea citrea</name>
    <dbReference type="NCBI Taxonomy" id="53336"/>
    <lineage>
        <taxon>Bacteria</taxon>
        <taxon>Pseudomonadati</taxon>
        <taxon>Pseudomonadota</taxon>
        <taxon>Gammaproteobacteria</taxon>
        <taxon>Enterobacterales</taxon>
        <taxon>Erwiniaceae</taxon>
        <taxon>Tatumella</taxon>
    </lineage>
</organism>
<dbReference type="OrthoDB" id="7708309at2"/>
<dbReference type="Gene3D" id="3.40.190.10">
    <property type="entry name" value="Periplasmic binding protein-like II"/>
    <property type="match status" value="2"/>
</dbReference>
<evidence type="ECO:0000313" key="8">
    <source>
        <dbReference type="Proteomes" id="UP000195814"/>
    </source>
</evidence>
<feature type="domain" description="Solute-binding protein family 3/N-terminal" evidence="4">
    <location>
        <begin position="46"/>
        <end position="274"/>
    </location>
</feature>
<dbReference type="RefSeq" id="WP_087488151.1">
    <property type="nucleotide sequence ID" value="NZ_CP015579.1"/>
</dbReference>
<accession>A0A1Y0LJK7</accession>
<feature type="chain" id="PRO_5012869536" description="Solute-binding protein family 3/N-terminal domain-containing protein" evidence="3">
    <location>
        <begin position="32"/>
        <end position="277"/>
    </location>
</feature>
<dbReference type="PANTHER" id="PTHR35936:SF17">
    <property type="entry name" value="ARGININE-BINDING EXTRACELLULAR PROTEIN ARTP"/>
    <property type="match status" value="1"/>
</dbReference>
<keyword evidence="2 3" id="KW-0732">Signal</keyword>
<evidence type="ECO:0000256" key="3">
    <source>
        <dbReference type="SAM" id="SignalP"/>
    </source>
</evidence>
<evidence type="ECO:0000256" key="1">
    <source>
        <dbReference type="ARBA" id="ARBA00010333"/>
    </source>
</evidence>
<dbReference type="SUPFAM" id="SSF53850">
    <property type="entry name" value="Periplasmic binding protein-like II"/>
    <property type="match status" value="1"/>
</dbReference>
<comment type="similarity">
    <text evidence="1">Belongs to the bacterial solute-binding protein 3 family.</text>
</comment>